<name>A0ABY8WAQ7_9ACTN</name>
<evidence type="ECO:0000313" key="1">
    <source>
        <dbReference type="EMBL" id="WIM94870.1"/>
    </source>
</evidence>
<protein>
    <submittedName>
        <fullName evidence="1">Uncharacterized protein</fullName>
    </submittedName>
</protein>
<dbReference type="Proteomes" id="UP001240150">
    <property type="component" value="Chromosome"/>
</dbReference>
<proteinExistence type="predicted"/>
<dbReference type="RefSeq" id="WP_284916118.1">
    <property type="nucleotide sequence ID" value="NZ_CP126980.1"/>
</dbReference>
<accession>A0ABY8WAQ7</accession>
<evidence type="ECO:0000313" key="2">
    <source>
        <dbReference type="Proteomes" id="UP001240150"/>
    </source>
</evidence>
<sequence>MQPLTSISGLGSAGGQRGAGWQVQLRVDYVVNRVAQTHRGQSEDQVKQAIQDQLRVYGVVPSAKQVTIYAKAISALPQLPPN</sequence>
<dbReference type="EMBL" id="CP126980">
    <property type="protein sequence ID" value="WIM94870.1"/>
    <property type="molecule type" value="Genomic_DNA"/>
</dbReference>
<reference evidence="1 2" key="1">
    <citation type="submission" date="2023-06" db="EMBL/GenBank/DDBJ databases">
        <authorList>
            <person name="Yushchuk O."/>
            <person name="Binda E."/>
            <person name="Ruckert-Reed C."/>
            <person name="Fedorenko V."/>
            <person name="Kalinowski J."/>
            <person name="Marinelli F."/>
        </authorList>
    </citation>
    <scope>NUCLEOTIDE SEQUENCE [LARGE SCALE GENOMIC DNA]</scope>
    <source>
        <strain evidence="1 2">NRRL 3884</strain>
    </source>
</reference>
<keyword evidence="2" id="KW-1185">Reference proteome</keyword>
<organism evidence="1 2">
    <name type="scientific">Actinoplanes oblitus</name>
    <dbReference type="NCBI Taxonomy" id="3040509"/>
    <lineage>
        <taxon>Bacteria</taxon>
        <taxon>Bacillati</taxon>
        <taxon>Actinomycetota</taxon>
        <taxon>Actinomycetes</taxon>
        <taxon>Micromonosporales</taxon>
        <taxon>Micromonosporaceae</taxon>
        <taxon>Actinoplanes</taxon>
    </lineage>
</organism>
<gene>
    <name evidence="1" type="ORF">ACTOB_006928</name>
</gene>